<name>A0A853BYT1_9ACTN</name>
<gene>
    <name evidence="1" type="ORF">HNR19_000604</name>
</gene>
<evidence type="ECO:0000313" key="1">
    <source>
        <dbReference type="EMBL" id="NYI99905.1"/>
    </source>
</evidence>
<dbReference type="Gene3D" id="1.10.357.10">
    <property type="entry name" value="Tetracycline Repressor, domain 2"/>
    <property type="match status" value="1"/>
</dbReference>
<organism evidence="1 2">
    <name type="scientific">Nocardioides thalensis</name>
    <dbReference type="NCBI Taxonomy" id="1914755"/>
    <lineage>
        <taxon>Bacteria</taxon>
        <taxon>Bacillati</taxon>
        <taxon>Actinomycetota</taxon>
        <taxon>Actinomycetes</taxon>
        <taxon>Propionibacteriales</taxon>
        <taxon>Nocardioidaceae</taxon>
        <taxon>Nocardioides</taxon>
    </lineage>
</organism>
<dbReference type="RefSeq" id="WP_179666522.1">
    <property type="nucleotide sequence ID" value="NZ_JACCFP010000001.1"/>
</dbReference>
<keyword evidence="2" id="KW-1185">Reference proteome</keyword>
<dbReference type="EMBL" id="JACCFP010000001">
    <property type="protein sequence ID" value="NYI99905.1"/>
    <property type="molecule type" value="Genomic_DNA"/>
</dbReference>
<dbReference type="Proteomes" id="UP000530424">
    <property type="component" value="Unassembled WGS sequence"/>
</dbReference>
<dbReference type="AlphaFoldDB" id="A0A853BYT1"/>
<protein>
    <submittedName>
        <fullName evidence="1">Uncharacterized protein</fullName>
    </submittedName>
</protein>
<sequence length="217" mass="23411">MSPFLRPDAPGLEDILADGAVAVLAERGAAGLNLAAVARWMGVTKQSLSQRLADPAGARHRFLQLTVLTYGDRWLAWTRAAWAEDPPMPALPATDDEVLGVRVWSGLAELARGEAAAGNPDPAAAVSAVQSEEREMTRHRLSTWMRAYPDDDDVTELCALVDGLRLGLAALVPDVSLDVARRVVARRLQSVRPAAPRYSRFKQQRRGSVAVGRARAG</sequence>
<comment type="caution">
    <text evidence="1">The sequence shown here is derived from an EMBL/GenBank/DDBJ whole genome shotgun (WGS) entry which is preliminary data.</text>
</comment>
<reference evidence="1 2" key="1">
    <citation type="submission" date="2020-07" db="EMBL/GenBank/DDBJ databases">
        <title>Sequencing the genomes of 1000 actinobacteria strains.</title>
        <authorList>
            <person name="Klenk H.-P."/>
        </authorList>
    </citation>
    <scope>NUCLEOTIDE SEQUENCE [LARGE SCALE GENOMIC DNA]</scope>
    <source>
        <strain evidence="1 2">DSM 103833</strain>
    </source>
</reference>
<proteinExistence type="predicted"/>
<accession>A0A853BYT1</accession>
<evidence type="ECO:0000313" key="2">
    <source>
        <dbReference type="Proteomes" id="UP000530424"/>
    </source>
</evidence>